<gene>
    <name evidence="2" type="ordered locus">sce3388</name>
</gene>
<feature type="region of interest" description="Disordered" evidence="1">
    <location>
        <begin position="1"/>
        <end position="23"/>
    </location>
</feature>
<protein>
    <submittedName>
        <fullName evidence="2">Uncharacterized protein</fullName>
    </submittedName>
</protein>
<dbReference type="Proteomes" id="UP000002139">
    <property type="component" value="Chromosome"/>
</dbReference>
<proteinExistence type="predicted"/>
<reference evidence="2 3" key="1">
    <citation type="journal article" date="2007" name="Nat. Biotechnol.">
        <title>Complete genome sequence of the myxobacterium Sorangium cellulosum.</title>
        <authorList>
            <person name="Schneiker S."/>
            <person name="Perlova O."/>
            <person name="Kaiser O."/>
            <person name="Gerth K."/>
            <person name="Alici A."/>
            <person name="Altmeyer M.O."/>
            <person name="Bartels D."/>
            <person name="Bekel T."/>
            <person name="Beyer S."/>
            <person name="Bode E."/>
            <person name="Bode H.B."/>
            <person name="Bolten C.J."/>
            <person name="Choudhuri J.V."/>
            <person name="Doss S."/>
            <person name="Elnakady Y.A."/>
            <person name="Frank B."/>
            <person name="Gaigalat L."/>
            <person name="Goesmann A."/>
            <person name="Groeger C."/>
            <person name="Gross F."/>
            <person name="Jelsbak L."/>
            <person name="Jelsbak L."/>
            <person name="Kalinowski J."/>
            <person name="Kegler C."/>
            <person name="Knauber T."/>
            <person name="Konietzny S."/>
            <person name="Kopp M."/>
            <person name="Krause L."/>
            <person name="Krug D."/>
            <person name="Linke B."/>
            <person name="Mahmud T."/>
            <person name="Martinez-Arias R."/>
            <person name="McHardy A.C."/>
            <person name="Merai M."/>
            <person name="Meyer F."/>
            <person name="Mormann S."/>
            <person name="Munoz-Dorado J."/>
            <person name="Perez J."/>
            <person name="Pradella S."/>
            <person name="Rachid S."/>
            <person name="Raddatz G."/>
            <person name="Rosenau F."/>
            <person name="Rueckert C."/>
            <person name="Sasse F."/>
            <person name="Scharfe M."/>
            <person name="Schuster S.C."/>
            <person name="Suen G."/>
            <person name="Treuner-Lange A."/>
            <person name="Velicer G.J."/>
            <person name="Vorholter F.-J."/>
            <person name="Weissman K.J."/>
            <person name="Welch R.D."/>
            <person name="Wenzel S.C."/>
            <person name="Whitworth D.E."/>
            <person name="Wilhelm S."/>
            <person name="Wittmann C."/>
            <person name="Bloecker H."/>
            <person name="Puehler A."/>
            <person name="Mueller R."/>
        </authorList>
    </citation>
    <scope>NUCLEOTIDE SEQUENCE [LARGE SCALE GENOMIC DNA]</scope>
    <source>
        <strain evidence="3">So ce56</strain>
    </source>
</reference>
<dbReference type="EMBL" id="AM746676">
    <property type="protein sequence ID" value="CAN93547.1"/>
    <property type="molecule type" value="Genomic_DNA"/>
</dbReference>
<evidence type="ECO:0000256" key="1">
    <source>
        <dbReference type="SAM" id="MobiDB-lite"/>
    </source>
</evidence>
<dbReference type="KEGG" id="scl:sce3388"/>
<accession>A9GN84</accession>
<dbReference type="HOGENOM" id="CLU_2496256_0_0_7"/>
<dbReference type="AlphaFoldDB" id="A9GN84"/>
<evidence type="ECO:0000313" key="2">
    <source>
        <dbReference type="EMBL" id="CAN93547.1"/>
    </source>
</evidence>
<keyword evidence="3" id="KW-1185">Reference proteome</keyword>
<organism evidence="2 3">
    <name type="scientific">Sorangium cellulosum (strain So ce56)</name>
    <name type="common">Polyangium cellulosum (strain So ce56)</name>
    <dbReference type="NCBI Taxonomy" id="448385"/>
    <lineage>
        <taxon>Bacteria</taxon>
        <taxon>Pseudomonadati</taxon>
        <taxon>Myxococcota</taxon>
        <taxon>Polyangia</taxon>
        <taxon>Polyangiales</taxon>
        <taxon>Polyangiaceae</taxon>
        <taxon>Sorangium</taxon>
    </lineage>
</organism>
<name>A9GN84_SORC5</name>
<evidence type="ECO:0000313" key="3">
    <source>
        <dbReference type="Proteomes" id="UP000002139"/>
    </source>
</evidence>
<sequence>MIRSRRTARPLRDRARPRGPHRRVRASLCWQKPSTIALERPPVALSRSRVALERFTTALNRARIVLERCIIDLVRSTAALSAPAWP</sequence>